<dbReference type="AlphaFoldDB" id="A0A7G9GXJ0"/>
<dbReference type="InterPro" id="IPR009734">
    <property type="entry name" value="Myoviridae_GpU"/>
</dbReference>
<accession>A0A7G9GXJ0</accession>
<dbReference type="Proteomes" id="UP000515913">
    <property type="component" value="Chromosome"/>
</dbReference>
<reference evidence="1 2" key="1">
    <citation type="submission" date="2020-08" db="EMBL/GenBank/DDBJ databases">
        <authorList>
            <person name="Liu C."/>
            <person name="Sun Q."/>
        </authorList>
    </citation>
    <scope>NUCLEOTIDE SEQUENCE [LARGE SCALE GENOMIC DNA]</scope>
    <source>
        <strain evidence="1 2">NSJ-57</strain>
    </source>
</reference>
<organism evidence="1 2">
    <name type="scientific">Fusobacterium hominis</name>
    <dbReference type="NCBI Taxonomy" id="2764326"/>
    <lineage>
        <taxon>Bacteria</taxon>
        <taxon>Fusobacteriati</taxon>
        <taxon>Fusobacteriota</taxon>
        <taxon>Fusobacteriia</taxon>
        <taxon>Fusobacteriales</taxon>
        <taxon>Fusobacteriaceae</taxon>
        <taxon>Fusobacterium</taxon>
    </lineage>
</organism>
<evidence type="ECO:0000313" key="1">
    <source>
        <dbReference type="EMBL" id="QNM15522.1"/>
    </source>
</evidence>
<sequence>MDKIITDIGRDYLNSFPLYNYASSLGSFGTIVFRVAENNLLTPTQFSAQISSRNHKHSRIRALDITEFEIRNLRKVTLPIKLVREFCNLEKTLNTLIRMVENGEHYPLIIARKQFGENNFTIVSMEYNYSETDGYGQPLVLNVTLNLEEYVPRISRITEKKKEEQKKDDKYKVLKDKAIYSANKEVISTLQRGRLW</sequence>
<evidence type="ECO:0000313" key="2">
    <source>
        <dbReference type="Proteomes" id="UP000515913"/>
    </source>
</evidence>
<dbReference type="KEGG" id="fho:H9Q81_01390"/>
<dbReference type="Pfam" id="PF06995">
    <property type="entry name" value="Phage_P2_GpU"/>
    <property type="match status" value="1"/>
</dbReference>
<gene>
    <name evidence="1" type="ORF">H9Q81_01390</name>
</gene>
<dbReference type="EMBL" id="CP060637">
    <property type="protein sequence ID" value="QNM15522.1"/>
    <property type="molecule type" value="Genomic_DNA"/>
</dbReference>
<dbReference type="RefSeq" id="WP_187422988.1">
    <property type="nucleotide sequence ID" value="NZ_CP060637.1"/>
</dbReference>
<protein>
    <submittedName>
        <fullName evidence="1">Phage tail protein</fullName>
    </submittedName>
</protein>
<proteinExistence type="predicted"/>
<keyword evidence="2" id="KW-1185">Reference proteome</keyword>
<name>A0A7G9GXJ0_9FUSO</name>